<evidence type="ECO:0000259" key="2">
    <source>
        <dbReference type="PROSITE" id="PS50263"/>
    </source>
</evidence>
<dbReference type="Pfam" id="PF00795">
    <property type="entry name" value="CN_hydrolase"/>
    <property type="match status" value="1"/>
</dbReference>
<gene>
    <name evidence="3" type="ORF">SDC9_55429</name>
</gene>
<reference evidence="3" key="1">
    <citation type="submission" date="2019-08" db="EMBL/GenBank/DDBJ databases">
        <authorList>
            <person name="Kucharzyk K."/>
            <person name="Murdoch R.W."/>
            <person name="Higgins S."/>
            <person name="Loffler F."/>
        </authorList>
    </citation>
    <scope>NUCLEOTIDE SEQUENCE</scope>
</reference>
<feature type="domain" description="CN hydrolase" evidence="2">
    <location>
        <begin position="1"/>
        <end position="242"/>
    </location>
</feature>
<dbReference type="EMBL" id="VSSQ01001531">
    <property type="protein sequence ID" value="MPM09113.1"/>
    <property type="molecule type" value="Genomic_DNA"/>
</dbReference>
<sequence length="265" mass="29812">MKIGAYQFPVTKEITENFKHMEEGARAAAKEGVRILAFGECALTGYPENDAEHIRAIAECDLESFIEKVGELSRKYDIYLLFGSVRRQSFGWTNSAFLASPDGIVVPVYEKRALWGWDKDLFSQPSESDSSIGVFEVDGMRFGVRICFEVRFPEYFRELYRAKPDAVFVLFNDRDETENSERCSLITAHLRTRAVENVFPIVSVNTSLAFQCVPTASINRDGVIVAALPLDQPGLLVYALEKTEPSFGTAGRMYISDMLTQNNLD</sequence>
<evidence type="ECO:0000256" key="1">
    <source>
        <dbReference type="ARBA" id="ARBA00022801"/>
    </source>
</evidence>
<dbReference type="InterPro" id="IPR003010">
    <property type="entry name" value="C-N_Hydrolase"/>
</dbReference>
<evidence type="ECO:0000313" key="3">
    <source>
        <dbReference type="EMBL" id="MPM09113.1"/>
    </source>
</evidence>
<dbReference type="SUPFAM" id="SSF56317">
    <property type="entry name" value="Carbon-nitrogen hydrolase"/>
    <property type="match status" value="1"/>
</dbReference>
<proteinExistence type="predicted"/>
<comment type="caution">
    <text evidence="3">The sequence shown here is derived from an EMBL/GenBank/DDBJ whole genome shotgun (WGS) entry which is preliminary data.</text>
</comment>
<accession>A0A644X484</accession>
<dbReference type="PANTHER" id="PTHR43674">
    <property type="entry name" value="NITRILASE C965.09-RELATED"/>
    <property type="match status" value="1"/>
</dbReference>
<dbReference type="GO" id="GO:0016811">
    <property type="term" value="F:hydrolase activity, acting on carbon-nitrogen (but not peptide) bonds, in linear amides"/>
    <property type="evidence" value="ECO:0007669"/>
    <property type="project" value="TreeGrafter"/>
</dbReference>
<dbReference type="InterPro" id="IPR000132">
    <property type="entry name" value="Nitrilase/CN_hydratase_CS"/>
</dbReference>
<dbReference type="PROSITE" id="PS50263">
    <property type="entry name" value="CN_HYDROLASE"/>
    <property type="match status" value="1"/>
</dbReference>
<dbReference type="GO" id="GO:0000257">
    <property type="term" value="F:nitrilase activity"/>
    <property type="evidence" value="ECO:0007669"/>
    <property type="project" value="UniProtKB-ARBA"/>
</dbReference>
<name>A0A644X484_9ZZZZ</name>
<dbReference type="PANTHER" id="PTHR43674:SF2">
    <property type="entry name" value="BETA-UREIDOPROPIONASE"/>
    <property type="match status" value="1"/>
</dbReference>
<dbReference type="InterPro" id="IPR050345">
    <property type="entry name" value="Aliph_Amidase/BUP"/>
</dbReference>
<keyword evidence="1" id="KW-0378">Hydrolase</keyword>
<dbReference type="InterPro" id="IPR036526">
    <property type="entry name" value="C-N_Hydrolase_sf"/>
</dbReference>
<dbReference type="Gene3D" id="3.60.110.10">
    <property type="entry name" value="Carbon-nitrogen hydrolase"/>
    <property type="match status" value="1"/>
</dbReference>
<dbReference type="PROSITE" id="PS00920">
    <property type="entry name" value="NITRIL_CHT_1"/>
    <property type="match status" value="1"/>
</dbReference>
<dbReference type="CDD" id="cd07197">
    <property type="entry name" value="nitrilase"/>
    <property type="match status" value="1"/>
</dbReference>
<protein>
    <recommendedName>
        <fullName evidence="2">CN hydrolase domain-containing protein</fullName>
    </recommendedName>
</protein>
<organism evidence="3">
    <name type="scientific">bioreactor metagenome</name>
    <dbReference type="NCBI Taxonomy" id="1076179"/>
    <lineage>
        <taxon>unclassified sequences</taxon>
        <taxon>metagenomes</taxon>
        <taxon>ecological metagenomes</taxon>
    </lineage>
</organism>
<dbReference type="AlphaFoldDB" id="A0A644X484"/>